<dbReference type="AlphaFoldDB" id="A0A9P4THI1"/>
<comment type="similarity">
    <text evidence="3 9">Belongs to the SYF2 family.</text>
</comment>
<dbReference type="GO" id="GO:0071013">
    <property type="term" value="C:catalytic step 2 spliceosome"/>
    <property type="evidence" value="ECO:0007669"/>
    <property type="project" value="TreeGrafter"/>
</dbReference>
<feature type="region of interest" description="Disordered" evidence="10">
    <location>
        <begin position="1"/>
        <end position="94"/>
    </location>
</feature>
<evidence type="ECO:0000256" key="3">
    <source>
        <dbReference type="ARBA" id="ARBA00010028"/>
    </source>
</evidence>
<comment type="caution">
    <text evidence="11">The sequence shown here is derived from an EMBL/GenBank/DDBJ whole genome shotgun (WGS) entry which is preliminary data.</text>
</comment>
<evidence type="ECO:0000256" key="4">
    <source>
        <dbReference type="ARBA" id="ARBA00014745"/>
    </source>
</evidence>
<dbReference type="InterPro" id="IPR013260">
    <property type="entry name" value="mRNA_splic_SYF2"/>
</dbReference>
<feature type="compositionally biased region" description="Basic and acidic residues" evidence="10">
    <location>
        <begin position="76"/>
        <end position="94"/>
    </location>
</feature>
<comment type="subunit">
    <text evidence="9">May be part of a spliceosome complex.</text>
</comment>
<dbReference type="OrthoDB" id="199717at2759"/>
<accession>A0A9P4THI1</accession>
<evidence type="ECO:0000256" key="2">
    <source>
        <dbReference type="ARBA" id="ARBA00004123"/>
    </source>
</evidence>
<keyword evidence="12" id="KW-1185">Reference proteome</keyword>
<comment type="subcellular location">
    <subcellularLocation>
        <location evidence="2 9">Nucleus</location>
    </subcellularLocation>
</comment>
<reference evidence="11" key="1">
    <citation type="submission" date="2019-04" db="EMBL/GenBank/DDBJ databases">
        <title>Sequencing of skin fungus with MAO and IRED activity.</title>
        <authorList>
            <person name="Marsaioli A.J."/>
            <person name="Bonatto J.M.C."/>
            <person name="Reis Junior O."/>
        </authorList>
    </citation>
    <scope>NUCLEOTIDE SEQUENCE</scope>
    <source>
        <strain evidence="11">30M1</strain>
    </source>
</reference>
<feature type="compositionally biased region" description="Low complexity" evidence="10">
    <location>
        <begin position="9"/>
        <end position="28"/>
    </location>
</feature>
<protein>
    <recommendedName>
        <fullName evidence="4 9">Pre-mRNA-splicing factor SYF2</fullName>
    </recommendedName>
</protein>
<keyword evidence="5 9" id="KW-0507">mRNA processing</keyword>
<organism evidence="11 12">
    <name type="scientific">Curvularia kusanoi</name>
    <name type="common">Cochliobolus kusanoi</name>
    <dbReference type="NCBI Taxonomy" id="90978"/>
    <lineage>
        <taxon>Eukaryota</taxon>
        <taxon>Fungi</taxon>
        <taxon>Dikarya</taxon>
        <taxon>Ascomycota</taxon>
        <taxon>Pezizomycotina</taxon>
        <taxon>Dothideomycetes</taxon>
        <taxon>Pleosporomycetidae</taxon>
        <taxon>Pleosporales</taxon>
        <taxon>Pleosporineae</taxon>
        <taxon>Pleosporaceae</taxon>
        <taxon>Curvularia</taxon>
    </lineage>
</organism>
<keyword evidence="8 9" id="KW-0539">Nucleus</keyword>
<sequence length="301" mass="33827">MASPKDPETTSPTSPAPAATTSPAPETALQDSTSTSKEVTEVPSTSTPAPTDAPNDPKAALAARMARFKSLQAAKESGRKATEREVRDAEDRSERLAKLSKLSDAHTKASYKLLKTDDPDFERKRNWDYTVEESESWDKRLAKKARARDGNAFADYRGEANKVYKRQVGQMSAVDLAAYAEEKATKLQRQVQAGLLQLVETEAGEIYTVDERGRVNTPVQEEYAHDHRPSKEAIDRLVGDIEKGEKARLEARRKRGIRDEQDQGDVTYINQKNKQFNDKLGRFYNRYTTEIRENFERGTAI</sequence>
<evidence type="ECO:0000256" key="6">
    <source>
        <dbReference type="ARBA" id="ARBA00022728"/>
    </source>
</evidence>
<dbReference type="GO" id="GO:0071014">
    <property type="term" value="C:post-mRNA release spliceosomal complex"/>
    <property type="evidence" value="ECO:0007669"/>
    <property type="project" value="TreeGrafter"/>
</dbReference>
<evidence type="ECO:0000313" key="11">
    <source>
        <dbReference type="EMBL" id="KAF3005625.1"/>
    </source>
</evidence>
<dbReference type="EMBL" id="SWKU01000006">
    <property type="protein sequence ID" value="KAF3005625.1"/>
    <property type="molecule type" value="Genomic_DNA"/>
</dbReference>
<keyword evidence="6 9" id="KW-0747">Spliceosome</keyword>
<name>A0A9P4THI1_CURKU</name>
<dbReference type="PANTHER" id="PTHR13264">
    <property type="entry name" value="GCIP-INTERACTING PROTEIN P29"/>
    <property type="match status" value="1"/>
</dbReference>
<comment type="function">
    <text evidence="1 9">Involved in pre-mRNA splicing.</text>
</comment>
<feature type="compositionally biased region" description="Low complexity" evidence="10">
    <location>
        <begin position="43"/>
        <end position="57"/>
    </location>
</feature>
<evidence type="ECO:0000256" key="1">
    <source>
        <dbReference type="ARBA" id="ARBA00003777"/>
    </source>
</evidence>
<dbReference type="Proteomes" id="UP000801428">
    <property type="component" value="Unassembled WGS sequence"/>
</dbReference>
<proteinExistence type="inferred from homology"/>
<dbReference type="PANTHER" id="PTHR13264:SF5">
    <property type="entry name" value="PRE-MRNA-SPLICING FACTOR SYF2"/>
    <property type="match status" value="1"/>
</dbReference>
<gene>
    <name evidence="11" type="ORF">E8E13_002745</name>
</gene>
<keyword evidence="7 9" id="KW-0508">mRNA splicing</keyword>
<dbReference type="Pfam" id="PF08231">
    <property type="entry name" value="SYF2"/>
    <property type="match status" value="1"/>
</dbReference>
<evidence type="ECO:0000256" key="10">
    <source>
        <dbReference type="SAM" id="MobiDB-lite"/>
    </source>
</evidence>
<dbReference type="GO" id="GO:0000974">
    <property type="term" value="C:Prp19 complex"/>
    <property type="evidence" value="ECO:0007669"/>
    <property type="project" value="TreeGrafter"/>
</dbReference>
<dbReference type="GO" id="GO:0000398">
    <property type="term" value="P:mRNA splicing, via spliceosome"/>
    <property type="evidence" value="ECO:0007669"/>
    <property type="project" value="UniProtKB-UniRule"/>
</dbReference>
<evidence type="ECO:0000256" key="8">
    <source>
        <dbReference type="ARBA" id="ARBA00023242"/>
    </source>
</evidence>
<evidence type="ECO:0000256" key="9">
    <source>
        <dbReference type="RuleBase" id="RU367148"/>
    </source>
</evidence>
<evidence type="ECO:0000256" key="5">
    <source>
        <dbReference type="ARBA" id="ARBA00022664"/>
    </source>
</evidence>
<evidence type="ECO:0000313" key="12">
    <source>
        <dbReference type="Proteomes" id="UP000801428"/>
    </source>
</evidence>
<evidence type="ECO:0000256" key="7">
    <source>
        <dbReference type="ARBA" id="ARBA00023187"/>
    </source>
</evidence>